<evidence type="ECO:0000259" key="12">
    <source>
        <dbReference type="Pfam" id="PF00884"/>
    </source>
</evidence>
<dbReference type="AlphaFoldDB" id="A0A3R5UF32"/>
<feature type="transmembrane region" description="Helical" evidence="11">
    <location>
        <begin position="28"/>
        <end position="48"/>
    </location>
</feature>
<comment type="pathway">
    <text evidence="2">Cell wall biogenesis; lipoteichoic acid biosynthesis.</text>
</comment>
<comment type="similarity">
    <text evidence="3">Belongs to the LTA synthase family.</text>
</comment>
<keyword evidence="6 11" id="KW-1133">Transmembrane helix</keyword>
<gene>
    <name evidence="13" type="ORF">C1I91_09945</name>
</gene>
<dbReference type="InterPro" id="IPR000917">
    <property type="entry name" value="Sulfatase_N"/>
</dbReference>
<dbReference type="CDD" id="cd16015">
    <property type="entry name" value="LTA_synthase"/>
    <property type="match status" value="1"/>
</dbReference>
<feature type="binding site" evidence="10">
    <location>
        <position position="498"/>
    </location>
    <ligand>
        <name>Mn(2+)</name>
        <dbReference type="ChEBI" id="CHEBI:29035"/>
    </ligand>
</feature>
<keyword evidence="7 11" id="KW-0472">Membrane</keyword>
<dbReference type="GO" id="GO:0005886">
    <property type="term" value="C:plasma membrane"/>
    <property type="evidence" value="ECO:0007669"/>
    <property type="project" value="UniProtKB-SubCell"/>
</dbReference>
<dbReference type="PANTHER" id="PTHR47371:SF3">
    <property type="entry name" value="PHOSPHOGLYCEROL TRANSFERASE I"/>
    <property type="match status" value="1"/>
</dbReference>
<dbReference type="EMBL" id="CP025746">
    <property type="protein sequence ID" value="QAA31947.1"/>
    <property type="molecule type" value="Genomic_DNA"/>
</dbReference>
<dbReference type="PIRSF" id="PIRSF005091">
    <property type="entry name" value="Mmb_sulf_HI1246"/>
    <property type="match status" value="1"/>
</dbReference>
<evidence type="ECO:0000256" key="6">
    <source>
        <dbReference type="ARBA" id="ARBA00022989"/>
    </source>
</evidence>
<comment type="subcellular location">
    <subcellularLocation>
        <location evidence="1">Cell membrane</location>
        <topology evidence="1">Multi-pass membrane protein</topology>
    </subcellularLocation>
</comment>
<evidence type="ECO:0000313" key="13">
    <source>
        <dbReference type="EMBL" id="QAA31947.1"/>
    </source>
</evidence>
<name>A0A3R5UF32_9CLOT</name>
<feature type="binding site" evidence="10">
    <location>
        <position position="281"/>
    </location>
    <ligand>
        <name>Mn(2+)</name>
        <dbReference type="ChEBI" id="CHEBI:29035"/>
    </ligand>
</feature>
<proteinExistence type="inferred from homology"/>
<evidence type="ECO:0000256" key="2">
    <source>
        <dbReference type="ARBA" id="ARBA00004936"/>
    </source>
</evidence>
<feature type="transmembrane region" description="Helical" evidence="11">
    <location>
        <begin position="92"/>
        <end position="113"/>
    </location>
</feature>
<evidence type="ECO:0000256" key="3">
    <source>
        <dbReference type="ARBA" id="ARBA00009983"/>
    </source>
</evidence>
<organism evidence="13 14">
    <name type="scientific">Clostridium manihotivorum</name>
    <dbReference type="NCBI Taxonomy" id="2320868"/>
    <lineage>
        <taxon>Bacteria</taxon>
        <taxon>Bacillati</taxon>
        <taxon>Bacillota</taxon>
        <taxon>Clostridia</taxon>
        <taxon>Eubacteriales</taxon>
        <taxon>Clostridiaceae</taxon>
        <taxon>Clostridium</taxon>
    </lineage>
</organism>
<keyword evidence="5 11" id="KW-0812">Transmembrane</keyword>
<dbReference type="SUPFAM" id="SSF53649">
    <property type="entry name" value="Alkaline phosphatase-like"/>
    <property type="match status" value="1"/>
</dbReference>
<keyword evidence="9" id="KW-0464">Manganese</keyword>
<accession>A0A3R5UF32</accession>
<dbReference type="Pfam" id="PF00884">
    <property type="entry name" value="Sulfatase"/>
    <property type="match status" value="1"/>
</dbReference>
<feature type="transmembrane region" description="Helical" evidence="11">
    <location>
        <begin position="68"/>
        <end position="85"/>
    </location>
</feature>
<evidence type="ECO:0000256" key="8">
    <source>
        <dbReference type="PIRSR" id="PIRSR005091-1"/>
    </source>
</evidence>
<evidence type="ECO:0000256" key="10">
    <source>
        <dbReference type="PIRSR" id="PIRSR005091-3"/>
    </source>
</evidence>
<feature type="binding site" evidence="10">
    <location>
        <position position="497"/>
    </location>
    <ligand>
        <name>Mn(2+)</name>
        <dbReference type="ChEBI" id="CHEBI:29035"/>
    </ligand>
</feature>
<dbReference type="GO" id="GO:0046872">
    <property type="term" value="F:metal ion binding"/>
    <property type="evidence" value="ECO:0007669"/>
    <property type="project" value="UniProtKB-KW"/>
</dbReference>
<feature type="binding site" evidence="9">
    <location>
        <position position="437"/>
    </location>
    <ligand>
        <name>substrate</name>
    </ligand>
</feature>
<feature type="transmembrane region" description="Helical" evidence="11">
    <location>
        <begin position="133"/>
        <end position="160"/>
    </location>
</feature>
<dbReference type="RefSeq" id="WP_128212739.1">
    <property type="nucleotide sequence ID" value="NZ_CP025746.1"/>
</dbReference>
<sequence>MLNHERPIKRTNPGEVIKKAALTIKESYFFWYCFVAILVKSILFIALISDDKANGIVPMRVFYSMPPFLVYFSFICIVLSFGFLFRNKGQTIGFLVINILVSVLYIGDIWYFRSNSSFLSLHMFSMTSNLDNLSSSVISMIRVVDIVFVIDIILQVVLMLKRRSKAKYHRRSVTAFLLLLIVPTLYLTYAHFKIDKYDRGFTNQMIFRKSWSPNQTMSNLTPLGYHIFDSYNFYVESKPYVISSSEQKNIQKWFDDKKENLPDNQYKGMFKGKNLLVVQWESLENFVINQKLEGQEITPTLNKLLSNSIYFNNFYEQTYNGTSSDGELITETSAFPVREGATFFRYPNNTYQYSLPNVMKSLGYNTFASHPDKGSYWNWMPALRSIGFEKAIDSTNYNIDEVINLGISDKSYLKQLPDKIKALKSPFYAYTVTLTSHAPFDIPDKYREIKLPKELEGTKLGGYFQSIQYTDKYIGQMLEQLNKSGVLDNTVVVFYGDHEGVHKFYDDEIKNISYKGDWWKENNRRVPLIIYSKGQNGKTISTYGGQCDTLPTLAYLFGADVNQMEDKIFGRNLLNTKKNYTVLSTRQFLGTESYPGEKERMLESIDLGDKLIRANYYKK</sequence>
<evidence type="ECO:0000256" key="5">
    <source>
        <dbReference type="ARBA" id="ARBA00022692"/>
    </source>
</evidence>
<evidence type="ECO:0000256" key="9">
    <source>
        <dbReference type="PIRSR" id="PIRSR005091-2"/>
    </source>
</evidence>
<dbReference type="InterPro" id="IPR012160">
    <property type="entry name" value="LtaS-like"/>
</dbReference>
<dbReference type="InterPro" id="IPR050448">
    <property type="entry name" value="OpgB/LTA_synthase_biosynth"/>
</dbReference>
<keyword evidence="9" id="KW-0479">Metal-binding</keyword>
<feature type="transmembrane region" description="Helical" evidence="11">
    <location>
        <begin position="172"/>
        <end position="192"/>
    </location>
</feature>
<evidence type="ECO:0000256" key="1">
    <source>
        <dbReference type="ARBA" id="ARBA00004651"/>
    </source>
</evidence>
<dbReference type="InterPro" id="IPR017850">
    <property type="entry name" value="Alkaline_phosphatase_core_sf"/>
</dbReference>
<evidence type="ECO:0000313" key="14">
    <source>
        <dbReference type="Proteomes" id="UP000286268"/>
    </source>
</evidence>
<dbReference type="KEGG" id="cmah:C1I91_09945"/>
<evidence type="ECO:0000256" key="11">
    <source>
        <dbReference type="SAM" id="Phobius"/>
    </source>
</evidence>
<keyword evidence="4" id="KW-1003">Cell membrane</keyword>
<feature type="domain" description="Sulfatase N-terminal" evidence="12">
    <location>
        <begin position="273"/>
        <end position="558"/>
    </location>
</feature>
<dbReference type="Gene3D" id="3.40.720.10">
    <property type="entry name" value="Alkaline Phosphatase, subunit A"/>
    <property type="match status" value="1"/>
</dbReference>
<keyword evidence="14" id="KW-1185">Reference proteome</keyword>
<evidence type="ECO:0000256" key="7">
    <source>
        <dbReference type="ARBA" id="ARBA00023136"/>
    </source>
</evidence>
<dbReference type="Gene3D" id="3.30.1120.170">
    <property type="match status" value="1"/>
</dbReference>
<dbReference type="PANTHER" id="PTHR47371">
    <property type="entry name" value="LIPOTEICHOIC ACID SYNTHASE"/>
    <property type="match status" value="1"/>
</dbReference>
<feature type="active site" evidence="8">
    <location>
        <position position="323"/>
    </location>
</feature>
<dbReference type="OrthoDB" id="5901192at2"/>
<dbReference type="Proteomes" id="UP000286268">
    <property type="component" value="Chromosome"/>
</dbReference>
<reference evidence="13 14" key="1">
    <citation type="submission" date="2018-01" db="EMBL/GenBank/DDBJ databases">
        <title>Genome Sequencing and Assembly of Anaerobacter polyendosporus strain CT4.</title>
        <authorList>
            <person name="Tachaapaikoon C."/>
            <person name="Sutheeworapong S."/>
            <person name="Jenjaroenpun P."/>
            <person name="Wongsurawat T."/>
            <person name="Nookeaw I."/>
            <person name="Cheawchanlertfa P."/>
            <person name="Kosugi A."/>
            <person name="Cheevadhanarak S."/>
            <person name="Ratanakhanokchai K."/>
        </authorList>
    </citation>
    <scope>NUCLEOTIDE SEQUENCE [LARGE SCALE GENOMIC DNA]</scope>
    <source>
        <strain evidence="13 14">CT4</strain>
    </source>
</reference>
<protein>
    <submittedName>
        <fullName evidence="13">LTA synthase family protein</fullName>
    </submittedName>
</protein>
<evidence type="ECO:0000256" key="4">
    <source>
        <dbReference type="ARBA" id="ARBA00022475"/>
    </source>
</evidence>